<feature type="region of interest" description="Disordered" evidence="6">
    <location>
        <begin position="346"/>
        <end position="381"/>
    </location>
</feature>
<evidence type="ECO:0000256" key="6">
    <source>
        <dbReference type="SAM" id="MobiDB-lite"/>
    </source>
</evidence>
<accession>A0A210QTK8</accession>
<sequence length="1191" mass="133899">MPVVTWVTWTRTPNAQQKTKKCRKYKKTGHFEKCCKKKVDSGKSWKKAEDDPPYNVIEARIPTPVTSVQIQVLPFHGCWWRVDALVEFVTIRQAQQVDQVVALYSFTAQSNDELTIHKGSVINVINKDKANWWLGECNGQSGMFPSNYVDALTTSPPQEPTYPQHQELHHSSCTKEWIIKGSQYYLHIRILCDTVDNITKGTKAALNITSLEERITSLGFVVEPLQDSFAKKELTCKDQANMIKKAVLEVKDNNKYLQEIKILVKSTEDFDCFLACKETKIESQEHGWLAKYKRNISATVGDSFGADTSKCPWKIVRYIKKSDSGFKVTVVADKRDIANVMEKFRSETNNQDDTRSLRGNQTFTGDGTVQGATGGHHDNQTLTEEGRVQGATRSLGGNQTFTGDGIVQGATGGHRGNQTLTEEGIVQGATGGHRGNQTLTEEGRVQGATGGHHGNQTPTEESRLQGATRGHHEYQTPTGDGKVQGTTGGCHGNQTFTRDSRKLCATDSHRVNHENTRKKRDMDKTGVHTQARHSPVQQPMHQKGKQPLPVQENDRGINSVFMADYWPSLPTFRQQDESGGKSQNEKLQPGSSQHQATEDFSVEWICTAVKVKIEKLEDEEKEKMSFYPKGNSNLIHYLCKHDLANLAAEQGWKLILENRDQKLVAKLLIKKEVPIENCRDKVRELIVKTLPNLHEEKCYLSSLSNKEPSDRDQGNKGPLQQALACLVPLIKAGQNQADVLYDKDLDCLIITGPTETVKQLHVEAKVKLYSVTMETVLESPSHGCLLRTFRVIDKLRGQYPGLTVVVQDCNTKITWTGTEENIRGGREEMEKFVREIKANTFHVSTVMKKLLLTPEVKHYIDNVLHRDGITCVWQVTETRQVEVWSMQVSSSKRVGLKIRENFKEEAFLVKDFPFILEVSKVGFGLSTSEMNNFSVEETSDTVHVAAKSDTMQKIYQYLQDLEDHQTPGKQSSVNTEGDNSEKTTSGCTIEVRGMDKLTSNDTVELYFESKRAVGRPVDIENFDASKREKDGVIFITYENEEVVHKVCQKTHKLDGKTLTVQTYHEMLGHRVSHTEPTFKVPCPLVIKDADQNTVQHLMPSDLTKLEKQLNDHHAKLHWPGDIPGHLKLECLLTEDVVDSIRLVISWEEVVQNILSNFLAQARTTKAQVAVRSPDVAGSTKDSLGKESLNLD</sequence>
<dbReference type="Proteomes" id="UP000242188">
    <property type="component" value="Unassembled WGS sequence"/>
</dbReference>
<organism evidence="8 9">
    <name type="scientific">Mizuhopecten yessoensis</name>
    <name type="common">Japanese scallop</name>
    <name type="synonym">Patinopecten yessoensis</name>
    <dbReference type="NCBI Taxonomy" id="6573"/>
    <lineage>
        <taxon>Eukaryota</taxon>
        <taxon>Metazoa</taxon>
        <taxon>Spiralia</taxon>
        <taxon>Lophotrochozoa</taxon>
        <taxon>Mollusca</taxon>
        <taxon>Bivalvia</taxon>
        <taxon>Autobranchia</taxon>
        <taxon>Pteriomorphia</taxon>
        <taxon>Pectinida</taxon>
        <taxon>Pectinoidea</taxon>
        <taxon>Pectinidae</taxon>
        <taxon>Mizuhopecten</taxon>
    </lineage>
</organism>
<dbReference type="InterPro" id="IPR001452">
    <property type="entry name" value="SH3_domain"/>
</dbReference>
<dbReference type="InterPro" id="IPR035979">
    <property type="entry name" value="RBD_domain_sf"/>
</dbReference>
<dbReference type="SMART" id="SM00326">
    <property type="entry name" value="SH3"/>
    <property type="match status" value="1"/>
</dbReference>
<feature type="compositionally biased region" description="Polar residues" evidence="6">
    <location>
        <begin position="357"/>
        <end position="371"/>
    </location>
</feature>
<evidence type="ECO:0000256" key="2">
    <source>
        <dbReference type="ARBA" id="ARBA00022443"/>
    </source>
</evidence>
<dbReference type="OrthoDB" id="10052316at2759"/>
<keyword evidence="2 5" id="KW-0728">SH3 domain</keyword>
<dbReference type="PROSITE" id="PS50002">
    <property type="entry name" value="SH3"/>
    <property type="match status" value="1"/>
</dbReference>
<feature type="compositionally biased region" description="Basic and acidic residues" evidence="6">
    <location>
        <begin position="346"/>
        <end position="356"/>
    </location>
</feature>
<dbReference type="SUPFAM" id="SSF50044">
    <property type="entry name" value="SH3-domain"/>
    <property type="match status" value="1"/>
</dbReference>
<keyword evidence="3" id="KW-0175">Coiled coil</keyword>
<feature type="compositionally biased region" description="Basic and acidic residues" evidence="6">
    <location>
        <begin position="510"/>
        <end position="526"/>
    </location>
</feature>
<evidence type="ECO:0000259" key="7">
    <source>
        <dbReference type="PROSITE" id="PS50002"/>
    </source>
</evidence>
<dbReference type="Gene3D" id="2.30.30.40">
    <property type="entry name" value="SH3 Domains"/>
    <property type="match status" value="1"/>
</dbReference>
<dbReference type="SUPFAM" id="SSF54928">
    <property type="entry name" value="RNA-binding domain, RBD"/>
    <property type="match status" value="1"/>
</dbReference>
<evidence type="ECO:0000256" key="4">
    <source>
        <dbReference type="ARBA" id="ARBA00023136"/>
    </source>
</evidence>
<evidence type="ECO:0000256" key="5">
    <source>
        <dbReference type="PROSITE-ProRule" id="PRU00192"/>
    </source>
</evidence>
<keyword evidence="4" id="KW-0472">Membrane</keyword>
<dbReference type="PRINTS" id="PR00452">
    <property type="entry name" value="SH3DOMAIN"/>
</dbReference>
<gene>
    <name evidence="8" type="ORF">KP79_PYT21242</name>
</gene>
<dbReference type="EMBL" id="NEDP02001979">
    <property type="protein sequence ID" value="OWF52052.1"/>
    <property type="molecule type" value="Genomic_DNA"/>
</dbReference>
<dbReference type="InterPro" id="IPR012677">
    <property type="entry name" value="Nucleotide-bd_a/b_plait_sf"/>
</dbReference>
<dbReference type="STRING" id="6573.A0A210QTK8"/>
<dbReference type="Pfam" id="PF23085">
    <property type="entry name" value="RRM_PARP14_3"/>
    <property type="match status" value="1"/>
</dbReference>
<evidence type="ECO:0000313" key="9">
    <source>
        <dbReference type="Proteomes" id="UP000242188"/>
    </source>
</evidence>
<dbReference type="InterPro" id="IPR036028">
    <property type="entry name" value="SH3-like_dom_sf"/>
</dbReference>
<feature type="region of interest" description="Disordered" evidence="6">
    <location>
        <begin position="571"/>
        <end position="595"/>
    </location>
</feature>
<comment type="caution">
    <text evidence="8">The sequence shown here is derived from an EMBL/GenBank/DDBJ whole genome shotgun (WGS) entry which is preliminary data.</text>
</comment>
<feature type="region of interest" description="Disordered" evidence="6">
    <location>
        <begin position="445"/>
        <end position="494"/>
    </location>
</feature>
<dbReference type="InterPro" id="IPR050384">
    <property type="entry name" value="Endophilin_SH3RF"/>
</dbReference>
<feature type="compositionally biased region" description="Polar residues" evidence="6">
    <location>
        <begin position="967"/>
        <end position="985"/>
    </location>
</feature>
<dbReference type="AlphaFoldDB" id="A0A210QTK8"/>
<keyword evidence="9" id="KW-1185">Reference proteome</keyword>
<dbReference type="FunFam" id="2.30.30.40:FF:000072">
    <property type="entry name" value="Unconventional Myosin IB"/>
    <property type="match status" value="1"/>
</dbReference>
<feature type="compositionally biased region" description="Polar residues" evidence="6">
    <location>
        <begin position="580"/>
        <end position="595"/>
    </location>
</feature>
<dbReference type="Pfam" id="PF00018">
    <property type="entry name" value="SH3_1"/>
    <property type="match status" value="1"/>
</dbReference>
<evidence type="ECO:0000256" key="1">
    <source>
        <dbReference type="ARBA" id="ARBA00004170"/>
    </source>
</evidence>
<reference evidence="8 9" key="1">
    <citation type="journal article" date="2017" name="Nat. Ecol. Evol.">
        <title>Scallop genome provides insights into evolution of bilaterian karyotype and development.</title>
        <authorList>
            <person name="Wang S."/>
            <person name="Zhang J."/>
            <person name="Jiao W."/>
            <person name="Li J."/>
            <person name="Xun X."/>
            <person name="Sun Y."/>
            <person name="Guo X."/>
            <person name="Huan P."/>
            <person name="Dong B."/>
            <person name="Zhang L."/>
            <person name="Hu X."/>
            <person name="Sun X."/>
            <person name="Wang J."/>
            <person name="Zhao C."/>
            <person name="Wang Y."/>
            <person name="Wang D."/>
            <person name="Huang X."/>
            <person name="Wang R."/>
            <person name="Lv J."/>
            <person name="Li Y."/>
            <person name="Zhang Z."/>
            <person name="Liu B."/>
            <person name="Lu W."/>
            <person name="Hui Y."/>
            <person name="Liang J."/>
            <person name="Zhou Z."/>
            <person name="Hou R."/>
            <person name="Li X."/>
            <person name="Liu Y."/>
            <person name="Li H."/>
            <person name="Ning X."/>
            <person name="Lin Y."/>
            <person name="Zhao L."/>
            <person name="Xing Q."/>
            <person name="Dou J."/>
            <person name="Li Y."/>
            <person name="Mao J."/>
            <person name="Guo H."/>
            <person name="Dou H."/>
            <person name="Li T."/>
            <person name="Mu C."/>
            <person name="Jiang W."/>
            <person name="Fu Q."/>
            <person name="Fu X."/>
            <person name="Miao Y."/>
            <person name="Liu J."/>
            <person name="Yu Q."/>
            <person name="Li R."/>
            <person name="Liao H."/>
            <person name="Li X."/>
            <person name="Kong Y."/>
            <person name="Jiang Z."/>
            <person name="Chourrout D."/>
            <person name="Li R."/>
            <person name="Bao Z."/>
        </authorList>
    </citation>
    <scope>NUCLEOTIDE SEQUENCE [LARGE SCALE GENOMIC DNA]</scope>
    <source>
        <strain evidence="8 9">PY_sf001</strain>
    </source>
</reference>
<name>A0A210QTK8_MIZYE</name>
<dbReference type="PANTHER" id="PTHR14167">
    <property type="entry name" value="SH3 DOMAIN-CONTAINING"/>
    <property type="match status" value="1"/>
</dbReference>
<comment type="subcellular location">
    <subcellularLocation>
        <location evidence="1">Membrane</location>
        <topology evidence="1">Peripheral membrane protein</topology>
    </subcellularLocation>
</comment>
<protein>
    <submittedName>
        <fullName evidence="8">Intersectin-1</fullName>
    </submittedName>
</protein>
<feature type="region of interest" description="Disordered" evidence="6">
    <location>
        <begin position="963"/>
        <end position="985"/>
    </location>
</feature>
<feature type="domain" description="SH3" evidence="7">
    <location>
        <begin position="95"/>
        <end position="154"/>
    </location>
</feature>
<dbReference type="GO" id="GO:0003676">
    <property type="term" value="F:nucleic acid binding"/>
    <property type="evidence" value="ECO:0007669"/>
    <property type="project" value="InterPro"/>
</dbReference>
<feature type="region of interest" description="Disordered" evidence="6">
    <location>
        <begin position="510"/>
        <end position="552"/>
    </location>
</feature>
<proteinExistence type="predicted"/>
<dbReference type="Gene3D" id="3.30.70.330">
    <property type="match status" value="1"/>
</dbReference>
<evidence type="ECO:0000313" key="8">
    <source>
        <dbReference type="EMBL" id="OWF52052.1"/>
    </source>
</evidence>
<dbReference type="PANTHER" id="PTHR14167:SF81">
    <property type="entry name" value="ENDOPHILIN-A"/>
    <property type="match status" value="1"/>
</dbReference>
<evidence type="ECO:0000256" key="3">
    <source>
        <dbReference type="ARBA" id="ARBA00023054"/>
    </source>
</evidence>